<feature type="compositionally biased region" description="Polar residues" evidence="6">
    <location>
        <begin position="676"/>
        <end position="685"/>
    </location>
</feature>
<feature type="compositionally biased region" description="Basic and acidic residues" evidence="6">
    <location>
        <begin position="536"/>
        <end position="547"/>
    </location>
</feature>
<feature type="compositionally biased region" description="Basic and acidic residues" evidence="6">
    <location>
        <begin position="692"/>
        <end position="701"/>
    </location>
</feature>
<dbReference type="VEuPathDB" id="FungiDB:A1Q1_00070"/>
<keyword evidence="7" id="KW-0812">Transmembrane</keyword>
<dbReference type="RefSeq" id="XP_014184386.1">
    <property type="nucleotide sequence ID" value="XM_014328911.1"/>
</dbReference>
<comment type="subcellular location">
    <subcellularLocation>
        <location evidence="1">Nucleus</location>
        <location evidence="1">Nucleolus</location>
    </subcellularLocation>
</comment>
<feature type="transmembrane region" description="Helical" evidence="7">
    <location>
        <begin position="1115"/>
        <end position="1134"/>
    </location>
</feature>
<evidence type="ECO:0000259" key="9">
    <source>
        <dbReference type="Pfam" id="PF23097"/>
    </source>
</evidence>
<evidence type="ECO:0000259" key="10">
    <source>
        <dbReference type="Pfam" id="PF23098"/>
    </source>
</evidence>
<feature type="domain" description="Nucleolar protein 10-like second" evidence="9">
    <location>
        <begin position="406"/>
        <end position="453"/>
    </location>
</feature>
<feature type="domain" description="Nucleolar protein 10-like N-terminal" evidence="10">
    <location>
        <begin position="15"/>
        <end position="398"/>
    </location>
</feature>
<feature type="region of interest" description="Disordered" evidence="6">
    <location>
        <begin position="888"/>
        <end position="926"/>
    </location>
</feature>
<reference evidence="11 12" key="1">
    <citation type="journal article" date="2012" name="Eukaryot. Cell">
        <title>Draft genome sequence of CBS 2479, the standard type strain of Trichosporon asahii.</title>
        <authorList>
            <person name="Yang R.Y."/>
            <person name="Li H.T."/>
            <person name="Zhu H."/>
            <person name="Zhou G.P."/>
            <person name="Wang M."/>
            <person name="Wang L."/>
        </authorList>
    </citation>
    <scope>NUCLEOTIDE SEQUENCE [LARGE SCALE GENOMIC DNA]</scope>
    <source>
        <strain evidence="12">ATCC 90039 / CBS 2479 / JCM 2466 / KCTC 7840 / NCYC 2677 / UAMH 7654</strain>
    </source>
</reference>
<comment type="similarity">
    <text evidence="2">Belongs to the WD repeat NOL10/ENP2 family.</text>
</comment>
<keyword evidence="3" id="KW-0853">WD repeat</keyword>
<dbReference type="InterPro" id="IPR036322">
    <property type="entry name" value="WD40_repeat_dom_sf"/>
</dbReference>
<accession>J8QH80</accession>
<evidence type="ECO:0000256" key="5">
    <source>
        <dbReference type="ARBA" id="ARBA00023242"/>
    </source>
</evidence>
<dbReference type="GeneID" id="25983584"/>
<dbReference type="HOGENOM" id="CLU_254299_0_0_1"/>
<dbReference type="Pfam" id="PF23097">
    <property type="entry name" value="NOL10_2nd"/>
    <property type="match status" value="1"/>
</dbReference>
<protein>
    <submittedName>
        <fullName evidence="11">rRNA processing-related protein</fullName>
    </submittedName>
</protein>
<dbReference type="Pfam" id="PF08159">
    <property type="entry name" value="NUC153"/>
    <property type="match status" value="1"/>
</dbReference>
<dbReference type="GO" id="GO:0000462">
    <property type="term" value="P:maturation of SSU-rRNA from tricistronic rRNA transcript (SSU-rRNA, 5.8S rRNA, LSU-rRNA)"/>
    <property type="evidence" value="ECO:0007669"/>
    <property type="project" value="TreeGrafter"/>
</dbReference>
<dbReference type="InterPro" id="IPR056550">
    <property type="entry name" value="NOL10_2nd"/>
</dbReference>
<feature type="domain" description="NUC153" evidence="8">
    <location>
        <begin position="551"/>
        <end position="578"/>
    </location>
</feature>
<evidence type="ECO:0000256" key="4">
    <source>
        <dbReference type="ARBA" id="ARBA00022737"/>
    </source>
</evidence>
<dbReference type="GO" id="GO:0032040">
    <property type="term" value="C:small-subunit processome"/>
    <property type="evidence" value="ECO:0007669"/>
    <property type="project" value="TreeGrafter"/>
</dbReference>
<dbReference type="Gene3D" id="2.130.10.10">
    <property type="entry name" value="YVTN repeat-like/Quinoprotein amine dehydrogenase"/>
    <property type="match status" value="1"/>
</dbReference>
<feature type="compositionally biased region" description="Pro residues" evidence="6">
    <location>
        <begin position="1311"/>
        <end position="1328"/>
    </location>
</feature>
<feature type="region of interest" description="Disordered" evidence="6">
    <location>
        <begin position="574"/>
        <end position="859"/>
    </location>
</feature>
<dbReference type="SUPFAM" id="SSF50978">
    <property type="entry name" value="WD40 repeat-like"/>
    <property type="match status" value="1"/>
</dbReference>
<feature type="transmembrane region" description="Helical" evidence="7">
    <location>
        <begin position="1202"/>
        <end position="1220"/>
    </location>
</feature>
<evidence type="ECO:0000256" key="2">
    <source>
        <dbReference type="ARBA" id="ARBA00005264"/>
    </source>
</evidence>
<feature type="compositionally biased region" description="Basic residues" evidence="6">
    <location>
        <begin position="823"/>
        <end position="836"/>
    </location>
</feature>
<evidence type="ECO:0000256" key="7">
    <source>
        <dbReference type="SAM" id="Phobius"/>
    </source>
</evidence>
<dbReference type="KEGG" id="tasa:A1Q1_00070"/>
<keyword evidence="7" id="KW-0472">Membrane</keyword>
<dbReference type="EMBL" id="ALBS01000009">
    <property type="protein sequence ID" value="EJT53063.1"/>
    <property type="molecule type" value="Genomic_DNA"/>
</dbReference>
<dbReference type="PANTHER" id="PTHR14927:SF0">
    <property type="entry name" value="NUCLEOLAR PROTEIN 10"/>
    <property type="match status" value="1"/>
</dbReference>
<proteinExistence type="inferred from homology"/>
<dbReference type="PANTHER" id="PTHR14927">
    <property type="entry name" value="NUCLEOLAR PROTEIN 10"/>
    <property type="match status" value="1"/>
</dbReference>
<dbReference type="OrthoDB" id="273340at2759"/>
<feature type="region of interest" description="Disordered" evidence="6">
    <location>
        <begin position="512"/>
        <end position="547"/>
    </location>
</feature>
<dbReference type="Proteomes" id="UP000002748">
    <property type="component" value="Unassembled WGS sequence"/>
</dbReference>
<dbReference type="InterPro" id="IPR056551">
    <property type="entry name" value="Beta-prop_NOL10_N"/>
</dbReference>
<dbReference type="InterPro" id="IPR012580">
    <property type="entry name" value="NUC153"/>
</dbReference>
<evidence type="ECO:0000256" key="1">
    <source>
        <dbReference type="ARBA" id="ARBA00004604"/>
    </source>
</evidence>
<feature type="region of interest" description="Disordered" evidence="6">
    <location>
        <begin position="1022"/>
        <end position="1049"/>
    </location>
</feature>
<evidence type="ECO:0000259" key="8">
    <source>
        <dbReference type="Pfam" id="PF08159"/>
    </source>
</evidence>
<keyword evidence="5" id="KW-0539">Nucleus</keyword>
<feature type="transmembrane region" description="Helical" evidence="7">
    <location>
        <begin position="1166"/>
        <end position="1190"/>
    </location>
</feature>
<keyword evidence="7" id="KW-1133">Transmembrane helix</keyword>
<evidence type="ECO:0000313" key="12">
    <source>
        <dbReference type="Proteomes" id="UP000002748"/>
    </source>
</evidence>
<sequence length="1401" mass="152192">MSFPKVYTVNGPSSTSSASLPSWVTIKARPTRTSSGHKKRVKTQRELGQLELIQDFSFPSAAIKIRTTADGQHALGTGTYKPMIKCWDLGELTEKFTRVTDAENVDFVMLSTDWTKSLHLQRDRSLQLHTQGGLHHTVRLPIYGRALGYHSPSADALVACTGTEVFRFNLEEGRYMTPLNVASGWGNGMEDTVEGVNALDVNPVHGLWSFGLDGGGGVVEFWDPRSRTALTRLNLPATALLPAESDHNALYSAGTRLSVTSLKSHPTDGLSIAVGTSTGHTLLYDLRSPSPFAVKDQGYGESVRCVDWLRGGGQHEDSGRVISADSKVIKVWDKNEPARNHLSLHPPNPLVDLHCVPDSGLLFAACDASPINTYYIPDFGPAPRWASFLDNVTEEMADDPTSSTAYQDYKFVDRAELETLGLTHLIGTPALRPYMHGFFLALKLYQTARLIANPQSYAEHREKIVEERLAKKAESRIRAKREQPKVNKALAERLRKEQERLDAVEARKAAKRAERAAANGEAVEEEAAEGEGEGEGEGKKEKSRKDAVLLDPRFAEMFSNPDFEIDEGSKTFQLLNPATSHNARLRTAVEEEEDDSDRSSAGLSDEESEPESEHEQESEPEESDEDMDEDEEDEEQEDSGDGEEYSDASASEDEHEAKPKSAFPLARGARPKLQGATVSKPQTFGQRLHASRKPEKDEKPEGVLAMRRSADGGMEMSFIPKSGGSKGKLEDEDDEYGGGGYRRRSRVETFGAGLEKGGHEEEDEMQGRNGRTKRRHIERSASKNAFRRSSSSPSPEPPSLRNTPRSAFAPLPPVSNGHGNARDKKRSSSRSSHRRQSTSNGAPQRPPLRPDGPGWMSHYLGSASSAGGWMPESVDGDGFVFVKADDTEVEHQQKRRGSSSPNEARPASANGTHVRTGLPKKLPPDVTAHPVQARVTLLPSTVLGIRLNRKRCEDIILLSAVVFAIYKLAYGWGDVVYVTLRVRTIPRGEVELARPKSPVIATGTRDKANRRSGQFASAVSSASLHSRGDSRSSTMSVASTLDGEDPASVGSRGCVFGTEEREYSSEPDTAVPPGWVIEQPLVNPSTPIRHITGVASSVSDATKVLSALAISRRNAVQLFTLCSFVLLVQLSWSLRHELKRAKASVAAGEEPSGTYWLKRGELRRNLAVIGFAFFVTACCLVVKAVTARIGHGVWSDMSPSDIVIATLFYQFCIYVCVRLARRGFTLGEMGIVTHAGTALFMETVNMTRTKVSWRGTEAAGRRRVHKPVHQDVPPADATPHLPALAHPRLTPNRLPSVAPALPVPAAGAAAGPPPPLPARKGAAPPPPGARFLRRRGPDRNGCRGVVGVVVSRPPRPVAVDAAVPSPGPARVDPPRADQLLGAARALLGGGVAAPTQPRKEA</sequence>
<dbReference type="InterPro" id="IPR015943">
    <property type="entry name" value="WD40/YVTN_repeat-like_dom_sf"/>
</dbReference>
<dbReference type="InterPro" id="IPR040382">
    <property type="entry name" value="NOL10/Enp2"/>
</dbReference>
<feature type="compositionally biased region" description="Acidic residues" evidence="6">
    <location>
        <begin position="522"/>
        <end position="535"/>
    </location>
</feature>
<gene>
    <name evidence="11" type="ORF">A1Q1_00070</name>
</gene>
<name>J8QH80_TRIAS</name>
<feature type="region of interest" description="Disordered" evidence="6">
    <location>
        <begin position="1253"/>
        <end position="1341"/>
    </location>
</feature>
<evidence type="ECO:0000313" key="11">
    <source>
        <dbReference type="EMBL" id="EJT53063.1"/>
    </source>
</evidence>
<feature type="compositionally biased region" description="Acidic residues" evidence="6">
    <location>
        <begin position="618"/>
        <end position="654"/>
    </location>
</feature>
<keyword evidence="4" id="KW-0677">Repeat</keyword>
<comment type="caution">
    <text evidence="11">The sequence shown here is derived from an EMBL/GenBank/DDBJ whole genome shotgun (WGS) entry which is preliminary data.</text>
</comment>
<evidence type="ECO:0000256" key="3">
    <source>
        <dbReference type="ARBA" id="ARBA00022574"/>
    </source>
</evidence>
<dbReference type="GO" id="GO:0030686">
    <property type="term" value="C:90S preribosome"/>
    <property type="evidence" value="ECO:0007669"/>
    <property type="project" value="TreeGrafter"/>
</dbReference>
<feature type="compositionally biased region" description="Low complexity" evidence="6">
    <location>
        <begin position="1298"/>
        <end position="1310"/>
    </location>
</feature>
<dbReference type="Pfam" id="PF23098">
    <property type="entry name" value="Beta-prop_NOL10_N"/>
    <property type="match status" value="1"/>
</dbReference>
<organism evidence="11 12">
    <name type="scientific">Trichosporon asahii var. asahii (strain ATCC 90039 / CBS 2479 / JCM 2466 / KCTC 7840 / NBRC 103889/ NCYC 2677 / UAMH 7654)</name>
    <name type="common">Yeast</name>
    <dbReference type="NCBI Taxonomy" id="1186058"/>
    <lineage>
        <taxon>Eukaryota</taxon>
        <taxon>Fungi</taxon>
        <taxon>Dikarya</taxon>
        <taxon>Basidiomycota</taxon>
        <taxon>Agaricomycotina</taxon>
        <taxon>Tremellomycetes</taxon>
        <taxon>Trichosporonales</taxon>
        <taxon>Trichosporonaceae</taxon>
        <taxon>Trichosporon</taxon>
    </lineage>
</organism>
<evidence type="ECO:0000256" key="6">
    <source>
        <dbReference type="SAM" id="MobiDB-lite"/>
    </source>
</evidence>